<name>A0A8H8BT40_9HELO</name>
<dbReference type="Proteomes" id="UP000664132">
    <property type="component" value="Unassembled WGS sequence"/>
</dbReference>
<protein>
    <submittedName>
        <fullName evidence="1">Uncharacterized protein</fullName>
    </submittedName>
</protein>
<gene>
    <name evidence="1" type="ORF">IFR04_004132</name>
</gene>
<dbReference type="AlphaFoldDB" id="A0A8H8BT40"/>
<dbReference type="OrthoDB" id="5426982at2759"/>
<organism evidence="1 2">
    <name type="scientific">Cadophora malorum</name>
    <dbReference type="NCBI Taxonomy" id="108018"/>
    <lineage>
        <taxon>Eukaryota</taxon>
        <taxon>Fungi</taxon>
        <taxon>Dikarya</taxon>
        <taxon>Ascomycota</taxon>
        <taxon>Pezizomycotina</taxon>
        <taxon>Leotiomycetes</taxon>
        <taxon>Helotiales</taxon>
        <taxon>Ploettnerulaceae</taxon>
        <taxon>Cadophora</taxon>
    </lineage>
</organism>
<comment type="caution">
    <text evidence="1">The sequence shown here is derived from an EMBL/GenBank/DDBJ whole genome shotgun (WGS) entry which is preliminary data.</text>
</comment>
<reference evidence="1" key="1">
    <citation type="submission" date="2021-02" db="EMBL/GenBank/DDBJ databases">
        <title>Genome sequence Cadophora malorum strain M34.</title>
        <authorList>
            <person name="Stefanovic E."/>
            <person name="Vu D."/>
            <person name="Scully C."/>
            <person name="Dijksterhuis J."/>
            <person name="Roader J."/>
            <person name="Houbraken J."/>
        </authorList>
    </citation>
    <scope>NUCLEOTIDE SEQUENCE</scope>
    <source>
        <strain evidence="1">M34</strain>
    </source>
</reference>
<evidence type="ECO:0000313" key="2">
    <source>
        <dbReference type="Proteomes" id="UP000664132"/>
    </source>
</evidence>
<dbReference type="EMBL" id="JAFJYH010000044">
    <property type="protein sequence ID" value="KAG4422784.1"/>
    <property type="molecule type" value="Genomic_DNA"/>
</dbReference>
<keyword evidence="2" id="KW-1185">Reference proteome</keyword>
<sequence>MPASKQRPQAVPAVASFNTFKVSKQTSDLLGNDPGSLELIFANGDILAATDITLDFANDVTWNTQALVNDVGQWLHNPLLSNTSKVGMMSSPAFLDTILDSSSSVDEQSGINFRLMLYATSLAHIQQTLPDGNEFDVPDLLQIGSVAGHEFLKHLDEKLKPQKLAKCTGDDIRSLFLLAFGTILAVGYANDKAPNASPETQHQFKAMQEHICQILAHYVAYLGSQLGLPLARGTEKFMLEAAPEKWRKQGIFRWSTPCSQIQSFSAAAEFPMQPGLDNPECHFAEPNPNFGAMDPTQVAEFTHAIESQNAGISVGSHAQGDLDAWTLPAEIHATDASSHTSPDIFYFPPPQIIDPPTEASHEVMGDVNAVHLNAWHFIDSVAEAGCTCRVLAEPQRTEYLLV</sequence>
<proteinExistence type="predicted"/>
<evidence type="ECO:0000313" key="1">
    <source>
        <dbReference type="EMBL" id="KAG4422784.1"/>
    </source>
</evidence>
<accession>A0A8H8BT40</accession>